<feature type="region of interest" description="Disordered" evidence="7">
    <location>
        <begin position="58"/>
        <end position="84"/>
    </location>
</feature>
<evidence type="ECO:0000259" key="9">
    <source>
        <dbReference type="Pfam" id="PF22600"/>
    </source>
</evidence>
<accession>A0A210R2D7</accession>
<feature type="domain" description="Poly(A) RNA polymerase mitochondrial-like central palm" evidence="9">
    <location>
        <begin position="123"/>
        <end position="253"/>
    </location>
</feature>
<dbReference type="FunFam" id="1.10.1410.10:FF:000003">
    <property type="entry name" value="non-canonical poly(A) RNA polymerase PAPD7"/>
    <property type="match status" value="1"/>
</dbReference>
<feature type="compositionally biased region" description="Gly residues" evidence="7">
    <location>
        <begin position="666"/>
        <end position="675"/>
    </location>
</feature>
<protein>
    <recommendedName>
        <fullName evidence="3">polynucleotide adenylyltransferase</fullName>
        <ecNumber evidence="3">2.7.7.19</ecNumber>
    </recommendedName>
</protein>
<sequence>MDPRIAWYPPEQLGVAHDVWTRIIEAQIGVDNMSLNNSNPNLDHKPAEFIPLDITNNFDHKSAPTNRQNSIHNQENSFKRKRDNRASTYGLNHSSYKHLLKEDGGLTPWKPKKKKYQPDVIGLHEEIKDFFMYMSPTQEEANMRAEVVQRIRSVVKDLWKDASVEIFGSFKTGLYLPTSDIDLVVFGKWKSPPLFMLQKALLDKGYTDHASIKVLDKASVPIVKLTDLQTDIKVDISFNTKNSVESATLIKNFMEQFPNLKYLVLVLKQFLLQRDLNEVFTGGISSYSLIYLTVSFLQLHPRYDATSPEANLGVLLIEFFELYGRNFNYINTGIRIKKGGAYIRKEEIQKSMDSGYRPSLLCIEDPLTEGNDIGRSSYGAMKVKQSFEYAYLVMTYTVMPQNSHILRPNHSILGRIVRVTDEVVDYRKWIKDTFPIFIANNPMIQPSPDNRSCNSDSKNNNTSNNLNNNNNTTRSYASVANSSPKHGTEAGDVKNRQGNGSVKVSEGPMESIEQSDSSSPYQSSSTSSPNNSCSSSLTSDTDSEPDPQHQQEPVKNTTVQPTTTTTTTTTKSSPRSATVATREFVRSRDYSKQHGGGPSKSRDASSSSVSSTRSNNSSYTPRGTPSNTPATVPNHEHSVVEAVPKYAPQNTAGPAGHTGHSSQSGSQGGGPGGKGNRYPPGGHQGSKVYCRSQGKRRKNSVGGGSVGQGQGSHTLHSGGPSNNYNRGGSGRRDFNQNNTNSAR</sequence>
<gene>
    <name evidence="10" type="ORF">KP79_PYT14509</name>
</gene>
<evidence type="ECO:0000256" key="6">
    <source>
        <dbReference type="ARBA" id="ARBA00022842"/>
    </source>
</evidence>
<evidence type="ECO:0000256" key="5">
    <source>
        <dbReference type="ARBA" id="ARBA00022723"/>
    </source>
</evidence>
<dbReference type="InterPro" id="IPR045862">
    <property type="entry name" value="Trf4-like"/>
</dbReference>
<dbReference type="InterPro" id="IPR043519">
    <property type="entry name" value="NT_sf"/>
</dbReference>
<dbReference type="Gene3D" id="1.10.1410.10">
    <property type="match status" value="1"/>
</dbReference>
<feature type="compositionally biased region" description="Polar residues" evidence="7">
    <location>
        <begin position="474"/>
        <end position="485"/>
    </location>
</feature>
<dbReference type="FunFam" id="3.30.460.10:FF:000006">
    <property type="entry name" value="non-canonical poly(A) RNA polymerase PAPD5"/>
    <property type="match status" value="1"/>
</dbReference>
<dbReference type="Pfam" id="PF03828">
    <property type="entry name" value="PAP_assoc"/>
    <property type="match status" value="1"/>
</dbReference>
<name>A0A210R2D7_MIZYE</name>
<dbReference type="AlphaFoldDB" id="A0A210R2D7"/>
<evidence type="ECO:0000256" key="4">
    <source>
        <dbReference type="ARBA" id="ARBA00022679"/>
    </source>
</evidence>
<dbReference type="SUPFAM" id="SSF81631">
    <property type="entry name" value="PAP/OAS1 substrate-binding domain"/>
    <property type="match status" value="1"/>
</dbReference>
<feature type="compositionally biased region" description="Basic and acidic residues" evidence="7">
    <location>
        <begin position="486"/>
        <end position="495"/>
    </location>
</feature>
<feature type="compositionally biased region" description="Low complexity" evidence="7">
    <location>
        <begin position="454"/>
        <end position="473"/>
    </location>
</feature>
<organism evidence="10 11">
    <name type="scientific">Mizuhopecten yessoensis</name>
    <name type="common">Japanese scallop</name>
    <name type="synonym">Patinopecten yessoensis</name>
    <dbReference type="NCBI Taxonomy" id="6573"/>
    <lineage>
        <taxon>Eukaryota</taxon>
        <taxon>Metazoa</taxon>
        <taxon>Spiralia</taxon>
        <taxon>Lophotrochozoa</taxon>
        <taxon>Mollusca</taxon>
        <taxon>Bivalvia</taxon>
        <taxon>Autobranchia</taxon>
        <taxon>Pteriomorphia</taxon>
        <taxon>Pectinida</taxon>
        <taxon>Pectinoidea</taxon>
        <taxon>Pectinidae</taxon>
        <taxon>Mizuhopecten</taxon>
    </lineage>
</organism>
<feature type="compositionally biased region" description="Polar residues" evidence="7">
    <location>
        <begin position="619"/>
        <end position="631"/>
    </location>
</feature>
<dbReference type="Pfam" id="PF22600">
    <property type="entry name" value="MTPAP-like_central"/>
    <property type="match status" value="1"/>
</dbReference>
<feature type="compositionally biased region" description="Low complexity" evidence="7">
    <location>
        <begin position="557"/>
        <end position="570"/>
    </location>
</feature>
<dbReference type="GO" id="GO:0031499">
    <property type="term" value="C:TRAMP complex"/>
    <property type="evidence" value="ECO:0007669"/>
    <property type="project" value="TreeGrafter"/>
</dbReference>
<dbReference type="InterPro" id="IPR002058">
    <property type="entry name" value="PAP_assoc"/>
</dbReference>
<dbReference type="SUPFAM" id="SSF81301">
    <property type="entry name" value="Nucleotidyltransferase"/>
    <property type="match status" value="1"/>
</dbReference>
<evidence type="ECO:0000256" key="3">
    <source>
        <dbReference type="ARBA" id="ARBA00012388"/>
    </source>
</evidence>
<dbReference type="GO" id="GO:1990817">
    <property type="term" value="F:poly(A) RNA polymerase activity"/>
    <property type="evidence" value="ECO:0007669"/>
    <property type="project" value="UniProtKB-EC"/>
</dbReference>
<dbReference type="EC" id="2.7.7.19" evidence="3"/>
<comment type="caution">
    <text evidence="10">The sequence shown here is derived from an EMBL/GenBank/DDBJ whole genome shotgun (WGS) entry which is preliminary data.</text>
</comment>
<feature type="compositionally biased region" description="Low complexity" evidence="7">
    <location>
        <begin position="510"/>
        <end position="540"/>
    </location>
</feature>
<feature type="compositionally biased region" description="Polar residues" evidence="7">
    <location>
        <begin position="63"/>
        <end position="76"/>
    </location>
</feature>
<evidence type="ECO:0000313" key="10">
    <source>
        <dbReference type="EMBL" id="OWF55137.1"/>
    </source>
</evidence>
<feature type="compositionally biased region" description="Polar residues" evidence="7">
    <location>
        <begin position="442"/>
        <end position="453"/>
    </location>
</feature>
<dbReference type="InterPro" id="IPR054708">
    <property type="entry name" value="MTPAP-like_central"/>
</dbReference>
<feature type="compositionally biased region" description="Polar residues" evidence="7">
    <location>
        <begin position="713"/>
        <end position="726"/>
    </location>
</feature>
<keyword evidence="5" id="KW-0479">Metal-binding</keyword>
<dbReference type="Gene3D" id="3.30.460.10">
    <property type="entry name" value="Beta Polymerase, domain 2"/>
    <property type="match status" value="1"/>
</dbReference>
<dbReference type="GO" id="GO:0046872">
    <property type="term" value="F:metal ion binding"/>
    <property type="evidence" value="ECO:0007669"/>
    <property type="project" value="UniProtKB-KW"/>
</dbReference>
<dbReference type="GO" id="GO:0005730">
    <property type="term" value="C:nucleolus"/>
    <property type="evidence" value="ECO:0007669"/>
    <property type="project" value="TreeGrafter"/>
</dbReference>
<dbReference type="STRING" id="6573.A0A210R2D7"/>
<feature type="region of interest" description="Disordered" evidence="7">
    <location>
        <begin position="440"/>
        <end position="743"/>
    </location>
</feature>
<keyword evidence="11" id="KW-1185">Reference proteome</keyword>
<dbReference type="Proteomes" id="UP000242188">
    <property type="component" value="Unassembled WGS sequence"/>
</dbReference>
<evidence type="ECO:0000313" key="11">
    <source>
        <dbReference type="Proteomes" id="UP000242188"/>
    </source>
</evidence>
<feature type="compositionally biased region" description="Low complexity" evidence="7">
    <location>
        <begin position="604"/>
        <end position="618"/>
    </location>
</feature>
<comment type="cofactor">
    <cofactor evidence="1">
        <name>Mn(2+)</name>
        <dbReference type="ChEBI" id="CHEBI:29035"/>
    </cofactor>
</comment>
<dbReference type="OrthoDB" id="273917at2759"/>
<reference evidence="10 11" key="1">
    <citation type="journal article" date="2017" name="Nat. Ecol. Evol.">
        <title>Scallop genome provides insights into evolution of bilaterian karyotype and development.</title>
        <authorList>
            <person name="Wang S."/>
            <person name="Zhang J."/>
            <person name="Jiao W."/>
            <person name="Li J."/>
            <person name="Xun X."/>
            <person name="Sun Y."/>
            <person name="Guo X."/>
            <person name="Huan P."/>
            <person name="Dong B."/>
            <person name="Zhang L."/>
            <person name="Hu X."/>
            <person name="Sun X."/>
            <person name="Wang J."/>
            <person name="Zhao C."/>
            <person name="Wang Y."/>
            <person name="Wang D."/>
            <person name="Huang X."/>
            <person name="Wang R."/>
            <person name="Lv J."/>
            <person name="Li Y."/>
            <person name="Zhang Z."/>
            <person name="Liu B."/>
            <person name="Lu W."/>
            <person name="Hui Y."/>
            <person name="Liang J."/>
            <person name="Zhou Z."/>
            <person name="Hou R."/>
            <person name="Li X."/>
            <person name="Liu Y."/>
            <person name="Li H."/>
            <person name="Ning X."/>
            <person name="Lin Y."/>
            <person name="Zhao L."/>
            <person name="Xing Q."/>
            <person name="Dou J."/>
            <person name="Li Y."/>
            <person name="Mao J."/>
            <person name="Guo H."/>
            <person name="Dou H."/>
            <person name="Li T."/>
            <person name="Mu C."/>
            <person name="Jiang W."/>
            <person name="Fu Q."/>
            <person name="Fu X."/>
            <person name="Miao Y."/>
            <person name="Liu J."/>
            <person name="Yu Q."/>
            <person name="Li R."/>
            <person name="Liao H."/>
            <person name="Li X."/>
            <person name="Kong Y."/>
            <person name="Jiang Z."/>
            <person name="Chourrout D."/>
            <person name="Li R."/>
            <person name="Bao Z."/>
        </authorList>
    </citation>
    <scope>NUCLEOTIDE SEQUENCE [LARGE SCALE GENOMIC DNA]</scope>
    <source>
        <strain evidence="10 11">PY_sf001</strain>
    </source>
</reference>
<feature type="domain" description="PAP-associated" evidence="8">
    <location>
        <begin position="311"/>
        <end position="370"/>
    </location>
</feature>
<feature type="compositionally biased region" description="Basic and acidic residues" evidence="7">
    <location>
        <begin position="583"/>
        <end position="592"/>
    </location>
</feature>
<dbReference type="CDD" id="cd05402">
    <property type="entry name" value="NT_PAP_TUTase"/>
    <property type="match status" value="1"/>
</dbReference>
<evidence type="ECO:0000256" key="2">
    <source>
        <dbReference type="ARBA" id="ARBA00008593"/>
    </source>
</evidence>
<keyword evidence="4" id="KW-0808">Transferase</keyword>
<dbReference type="GO" id="GO:0043634">
    <property type="term" value="P:polyadenylation-dependent ncRNA catabolic process"/>
    <property type="evidence" value="ECO:0007669"/>
    <property type="project" value="TreeGrafter"/>
</dbReference>
<keyword evidence="6" id="KW-0460">Magnesium</keyword>
<dbReference type="GO" id="GO:0003729">
    <property type="term" value="F:mRNA binding"/>
    <property type="evidence" value="ECO:0007669"/>
    <property type="project" value="TreeGrafter"/>
</dbReference>
<dbReference type="GO" id="GO:0031123">
    <property type="term" value="P:RNA 3'-end processing"/>
    <property type="evidence" value="ECO:0007669"/>
    <property type="project" value="TreeGrafter"/>
</dbReference>
<dbReference type="EMBL" id="NEDP02000756">
    <property type="protein sequence ID" value="OWF55137.1"/>
    <property type="molecule type" value="Genomic_DNA"/>
</dbReference>
<proteinExistence type="inferred from homology"/>
<evidence type="ECO:0000256" key="7">
    <source>
        <dbReference type="SAM" id="MobiDB-lite"/>
    </source>
</evidence>
<dbReference type="PANTHER" id="PTHR23092:SF15">
    <property type="entry name" value="INACTIVE NON-CANONICAL POLY(A) RNA POLYMERASE PROTEIN TRF4-2-RELATED"/>
    <property type="match status" value="1"/>
</dbReference>
<comment type="similarity">
    <text evidence="2">Belongs to the DNA polymerase type-B-like family.</text>
</comment>
<evidence type="ECO:0000256" key="1">
    <source>
        <dbReference type="ARBA" id="ARBA00001936"/>
    </source>
</evidence>
<evidence type="ECO:0000259" key="8">
    <source>
        <dbReference type="Pfam" id="PF03828"/>
    </source>
</evidence>
<feature type="compositionally biased region" description="Gly residues" evidence="7">
    <location>
        <begin position="701"/>
        <end position="710"/>
    </location>
</feature>
<dbReference type="PANTHER" id="PTHR23092">
    <property type="entry name" value="POLY(A) RNA POLYMERASE"/>
    <property type="match status" value="1"/>
</dbReference>